<keyword evidence="1" id="KW-1133">Transmembrane helix</keyword>
<organism evidence="2 3">
    <name type="scientific">Actinomyces bouchesdurhonensis</name>
    <dbReference type="NCBI Taxonomy" id="1852361"/>
    <lineage>
        <taxon>Bacteria</taxon>
        <taxon>Bacillati</taxon>
        <taxon>Actinomycetota</taxon>
        <taxon>Actinomycetes</taxon>
        <taxon>Actinomycetales</taxon>
        <taxon>Actinomycetaceae</taxon>
        <taxon>Actinomyces</taxon>
    </lineage>
</organism>
<feature type="transmembrane region" description="Helical" evidence="1">
    <location>
        <begin position="28"/>
        <end position="47"/>
    </location>
</feature>
<gene>
    <name evidence="2" type="ORF">HXK09_00065</name>
</gene>
<protein>
    <submittedName>
        <fullName evidence="2">Uncharacterized protein</fullName>
    </submittedName>
</protein>
<comment type="caution">
    <text evidence="2">The sequence shown here is derived from an EMBL/GenBank/DDBJ whole genome shotgun (WGS) entry which is preliminary data.</text>
</comment>
<reference evidence="2" key="1">
    <citation type="submission" date="2020-04" db="EMBL/GenBank/DDBJ databases">
        <title>Deep metagenomics examines the oral microbiome during advanced dental caries in children, revealing novel taxa and co-occurrences with host molecules.</title>
        <authorList>
            <person name="Baker J.L."/>
            <person name="Morton J.T."/>
            <person name="Dinis M."/>
            <person name="Alvarez R."/>
            <person name="Tran N.C."/>
            <person name="Knight R."/>
            <person name="Edlund A."/>
        </authorList>
    </citation>
    <scope>NUCLEOTIDE SEQUENCE</scope>
    <source>
        <strain evidence="2">JCVI_30_bin.13</strain>
    </source>
</reference>
<dbReference type="EMBL" id="JABZGF010000001">
    <property type="protein sequence ID" value="MBF0965573.1"/>
    <property type="molecule type" value="Genomic_DNA"/>
</dbReference>
<sequence>MSNYYNQGMTAYNNAINTMRDTMKKPGYGRYILLAFCLAFTITGVWFPAYFMWVVWAFVAYLALNVILILVLVICMAVVVLLLRHLAKSGD</sequence>
<evidence type="ECO:0000256" key="1">
    <source>
        <dbReference type="SAM" id="Phobius"/>
    </source>
</evidence>
<keyword evidence="1" id="KW-0472">Membrane</keyword>
<dbReference type="AlphaFoldDB" id="A0A929WUX5"/>
<proteinExistence type="predicted"/>
<name>A0A929WUX5_9ACTO</name>
<accession>A0A929WUX5</accession>
<keyword evidence="1" id="KW-0812">Transmembrane</keyword>
<dbReference type="Proteomes" id="UP000759246">
    <property type="component" value="Unassembled WGS sequence"/>
</dbReference>
<feature type="transmembrane region" description="Helical" evidence="1">
    <location>
        <begin position="53"/>
        <end position="83"/>
    </location>
</feature>
<evidence type="ECO:0000313" key="3">
    <source>
        <dbReference type="Proteomes" id="UP000759246"/>
    </source>
</evidence>
<evidence type="ECO:0000313" key="2">
    <source>
        <dbReference type="EMBL" id="MBF0965573.1"/>
    </source>
</evidence>